<sequence length="500" mass="56943">MGNVDVEHGGNHDFIQETVQTIVASIEEQNHTNRGRSPFIHKVHSSLRNLSARSFNPRVVSIGPLHRNKINVHAFQVEKATYLKALLNRLAELKFPQDQILGECVKKVKDSIGEIKACYQGLDTTTINDLDFVKMMVMDACFILEFVYSFSGKKLQLQAQSVSYDLVLLENQIPFFVLNDIFQCTIFKIDPCVTVIQLISELLVFVNLFKTKLRTSHISIDPMPHHILSILHRCYEPQDNIVSEFSNSAMHSVVELDRAGVNFKPNSQDTKWAMAMEVEFYRFPWYWDKPTLRMPVLNIHHFTESVLRNLIAYEQSSGDLNYITSYAMAMDMLVTEAHRRTAATCTAAHRREDGRRQAQRSGAQPHRATAHRRQPAAGRQSRGLRQARRGGSTDARHGAGGSTDARCRRGDSTVADGRFEESKSQSLDLDASRLDASRLDARYSEWKMMDSHYNHCFPKTVARFKRTYFSSPWNIVALFAGIVLFVLTVVQTFFAIKSAY</sequence>
<name>A0A103YLY5_CYNCS</name>
<dbReference type="AlphaFoldDB" id="A0A103YLY5"/>
<keyword evidence="2" id="KW-0812">Transmembrane</keyword>
<comment type="caution">
    <text evidence="3">The sequence shown here is derived from an EMBL/GenBank/DDBJ whole genome shotgun (WGS) entry which is preliminary data.</text>
</comment>
<dbReference type="Proteomes" id="UP000243975">
    <property type="component" value="Unassembled WGS sequence"/>
</dbReference>
<dbReference type="PANTHER" id="PTHR31170:SF25">
    <property type="entry name" value="BNAA09G04570D PROTEIN"/>
    <property type="match status" value="1"/>
</dbReference>
<evidence type="ECO:0000256" key="2">
    <source>
        <dbReference type="SAM" id="Phobius"/>
    </source>
</evidence>
<evidence type="ECO:0000313" key="4">
    <source>
        <dbReference type="Proteomes" id="UP000243975"/>
    </source>
</evidence>
<organism evidence="3 4">
    <name type="scientific">Cynara cardunculus var. scolymus</name>
    <name type="common">Globe artichoke</name>
    <name type="synonym">Cynara scolymus</name>
    <dbReference type="NCBI Taxonomy" id="59895"/>
    <lineage>
        <taxon>Eukaryota</taxon>
        <taxon>Viridiplantae</taxon>
        <taxon>Streptophyta</taxon>
        <taxon>Embryophyta</taxon>
        <taxon>Tracheophyta</taxon>
        <taxon>Spermatophyta</taxon>
        <taxon>Magnoliopsida</taxon>
        <taxon>eudicotyledons</taxon>
        <taxon>Gunneridae</taxon>
        <taxon>Pentapetalae</taxon>
        <taxon>asterids</taxon>
        <taxon>campanulids</taxon>
        <taxon>Asterales</taxon>
        <taxon>Asteraceae</taxon>
        <taxon>Carduoideae</taxon>
        <taxon>Cardueae</taxon>
        <taxon>Carduinae</taxon>
        <taxon>Cynara</taxon>
    </lineage>
</organism>
<evidence type="ECO:0008006" key="5">
    <source>
        <dbReference type="Google" id="ProtNLM"/>
    </source>
</evidence>
<feature type="compositionally biased region" description="Basic and acidic residues" evidence="1">
    <location>
        <begin position="405"/>
        <end position="419"/>
    </location>
</feature>
<accession>A0A103YLY5</accession>
<dbReference type="STRING" id="59895.A0A103YLY5"/>
<keyword evidence="2" id="KW-1133">Transmembrane helix</keyword>
<dbReference type="Pfam" id="PF03140">
    <property type="entry name" value="DUF247"/>
    <property type="match status" value="1"/>
</dbReference>
<feature type="region of interest" description="Disordered" evidence="1">
    <location>
        <begin position="344"/>
        <end position="419"/>
    </location>
</feature>
<proteinExistence type="predicted"/>
<protein>
    <recommendedName>
        <fullName evidence="5">DUF247 domain-containing protein</fullName>
    </recommendedName>
</protein>
<dbReference type="Gramene" id="KVI11514">
    <property type="protein sequence ID" value="KVI11514"/>
    <property type="gene ID" value="Ccrd_010074"/>
</dbReference>
<evidence type="ECO:0000313" key="3">
    <source>
        <dbReference type="EMBL" id="KVI11514.1"/>
    </source>
</evidence>
<dbReference type="OMA" id="DARYSEW"/>
<evidence type="ECO:0000256" key="1">
    <source>
        <dbReference type="SAM" id="MobiDB-lite"/>
    </source>
</evidence>
<dbReference type="InterPro" id="IPR004158">
    <property type="entry name" value="DUF247_pln"/>
</dbReference>
<keyword evidence="2" id="KW-0472">Membrane</keyword>
<dbReference type="EMBL" id="LEKV01000101">
    <property type="protein sequence ID" value="KVI11514.1"/>
    <property type="molecule type" value="Genomic_DNA"/>
</dbReference>
<dbReference type="PANTHER" id="PTHR31170">
    <property type="entry name" value="BNAC04G53230D PROTEIN"/>
    <property type="match status" value="1"/>
</dbReference>
<feature type="transmembrane region" description="Helical" evidence="2">
    <location>
        <begin position="473"/>
        <end position="496"/>
    </location>
</feature>
<reference evidence="3 4" key="1">
    <citation type="journal article" date="2016" name="Sci. Rep.">
        <title>The genome sequence of the outbreeding globe artichoke constructed de novo incorporating a phase-aware low-pass sequencing strategy of F1 progeny.</title>
        <authorList>
            <person name="Scaglione D."/>
            <person name="Reyes-Chin-Wo S."/>
            <person name="Acquadro A."/>
            <person name="Froenicke L."/>
            <person name="Portis E."/>
            <person name="Beitel C."/>
            <person name="Tirone M."/>
            <person name="Mauro R."/>
            <person name="Lo Monaco A."/>
            <person name="Mauromicale G."/>
            <person name="Faccioli P."/>
            <person name="Cattivelli L."/>
            <person name="Rieseberg L."/>
            <person name="Michelmore R."/>
            <person name="Lanteri S."/>
        </authorList>
    </citation>
    <scope>NUCLEOTIDE SEQUENCE [LARGE SCALE GENOMIC DNA]</scope>
    <source>
        <strain evidence="3">2C</strain>
    </source>
</reference>
<gene>
    <name evidence="3" type="ORF">Ccrd_010074</name>
</gene>
<keyword evidence="4" id="KW-1185">Reference proteome</keyword>